<accession>A0A1M5EWC4</accession>
<keyword evidence="2" id="KW-1185">Reference proteome</keyword>
<proteinExistence type="predicted"/>
<organism evidence="1 2">
    <name type="scientific">Bacteroides faecichinchillae</name>
    <dbReference type="NCBI Taxonomy" id="871325"/>
    <lineage>
        <taxon>Bacteria</taxon>
        <taxon>Pseudomonadati</taxon>
        <taxon>Bacteroidota</taxon>
        <taxon>Bacteroidia</taxon>
        <taxon>Bacteroidales</taxon>
        <taxon>Bacteroidaceae</taxon>
        <taxon>Bacteroides</taxon>
    </lineage>
</organism>
<reference evidence="1 2" key="1">
    <citation type="submission" date="2016-11" db="EMBL/GenBank/DDBJ databases">
        <authorList>
            <person name="Jaros S."/>
            <person name="Januszkiewicz K."/>
            <person name="Wedrychowicz H."/>
        </authorList>
    </citation>
    <scope>NUCLEOTIDE SEQUENCE [LARGE SCALE GENOMIC DNA]</scope>
    <source>
        <strain evidence="1 2">DSM 26883</strain>
    </source>
</reference>
<sequence>MKLTEKTTNLKKKVVYDAVSEVFLHLIYKRNKKFRPIYHIKT</sequence>
<evidence type="ECO:0000313" key="1">
    <source>
        <dbReference type="EMBL" id="SHF83401.1"/>
    </source>
</evidence>
<dbReference type="EMBL" id="FQVD01000039">
    <property type="protein sequence ID" value="SHF83401.1"/>
    <property type="molecule type" value="Genomic_DNA"/>
</dbReference>
<protein>
    <submittedName>
        <fullName evidence="1">Uncharacterized protein</fullName>
    </submittedName>
</protein>
<dbReference type="AlphaFoldDB" id="A0A1M5EWC4"/>
<dbReference type="Proteomes" id="UP000184436">
    <property type="component" value="Unassembled WGS sequence"/>
</dbReference>
<name>A0A1M5EWC4_9BACE</name>
<gene>
    <name evidence="1" type="ORF">SAMN05444349_1393</name>
</gene>
<evidence type="ECO:0000313" key="2">
    <source>
        <dbReference type="Proteomes" id="UP000184436"/>
    </source>
</evidence>